<sequence>MYMSYSVPSHCVNVEKHKENLFFRHLKVRLPSTVKGTVSRRNVESVMVSVFRKNTLVFEMFSFESTENKNKFPISPSPVTKLENISRRTNDRTTYMSYSVPSHCVNVEKHKENLYSCHLKA</sequence>
<organism evidence="1 2">
    <name type="scientific">Owenia fusiformis</name>
    <name type="common">Polychaete worm</name>
    <dbReference type="NCBI Taxonomy" id="6347"/>
    <lineage>
        <taxon>Eukaryota</taxon>
        <taxon>Metazoa</taxon>
        <taxon>Spiralia</taxon>
        <taxon>Lophotrochozoa</taxon>
        <taxon>Annelida</taxon>
        <taxon>Polychaeta</taxon>
        <taxon>Sedentaria</taxon>
        <taxon>Canalipalpata</taxon>
        <taxon>Sabellida</taxon>
        <taxon>Oweniida</taxon>
        <taxon>Oweniidae</taxon>
        <taxon>Owenia</taxon>
    </lineage>
</organism>
<evidence type="ECO:0000313" key="2">
    <source>
        <dbReference type="Proteomes" id="UP000749559"/>
    </source>
</evidence>
<comment type="caution">
    <text evidence="1">The sequence shown here is derived from an EMBL/GenBank/DDBJ whole genome shotgun (WGS) entry which is preliminary data.</text>
</comment>
<gene>
    <name evidence="1" type="ORF">OFUS_LOCUS9789</name>
</gene>
<dbReference type="EMBL" id="CAIIXF020000005">
    <property type="protein sequence ID" value="CAH1783449.1"/>
    <property type="molecule type" value="Genomic_DNA"/>
</dbReference>
<protein>
    <submittedName>
        <fullName evidence="1">Uncharacterized protein</fullName>
    </submittedName>
</protein>
<keyword evidence="2" id="KW-1185">Reference proteome</keyword>
<dbReference type="AlphaFoldDB" id="A0A8S4NSI5"/>
<proteinExistence type="predicted"/>
<accession>A0A8S4NSI5</accession>
<name>A0A8S4NSI5_OWEFU</name>
<reference evidence="1" key="1">
    <citation type="submission" date="2022-03" db="EMBL/GenBank/DDBJ databases">
        <authorList>
            <person name="Martin C."/>
        </authorList>
    </citation>
    <scope>NUCLEOTIDE SEQUENCE</scope>
</reference>
<dbReference type="Proteomes" id="UP000749559">
    <property type="component" value="Unassembled WGS sequence"/>
</dbReference>
<evidence type="ECO:0000313" key="1">
    <source>
        <dbReference type="EMBL" id="CAH1783449.1"/>
    </source>
</evidence>